<dbReference type="OrthoDB" id="103676at2157"/>
<dbReference type="InterPro" id="IPR026453">
    <property type="entry name" value="PGF_pre_PGF"/>
</dbReference>
<keyword evidence="2" id="KW-0472">Membrane</keyword>
<name>A0A1H8N0R9_9EURY</name>
<evidence type="ECO:0000313" key="3">
    <source>
        <dbReference type="EMBL" id="SEO23106.1"/>
    </source>
</evidence>
<keyword evidence="2" id="KW-0812">Transmembrane</keyword>
<dbReference type="SUPFAM" id="SSF49384">
    <property type="entry name" value="Carbohydrate-binding domain"/>
    <property type="match status" value="1"/>
</dbReference>
<dbReference type="RefSeq" id="WP_139246538.1">
    <property type="nucleotide sequence ID" value="NZ_FODV01000001.1"/>
</dbReference>
<evidence type="ECO:0000313" key="4">
    <source>
        <dbReference type="Proteomes" id="UP000199126"/>
    </source>
</evidence>
<dbReference type="InterPro" id="IPR008965">
    <property type="entry name" value="CBM2/CBM3_carb-bd_dom_sf"/>
</dbReference>
<evidence type="ECO:0000256" key="2">
    <source>
        <dbReference type="SAM" id="Phobius"/>
    </source>
</evidence>
<evidence type="ECO:0000256" key="1">
    <source>
        <dbReference type="SAM" id="MobiDB-lite"/>
    </source>
</evidence>
<feature type="region of interest" description="Disordered" evidence="1">
    <location>
        <begin position="171"/>
        <end position="245"/>
    </location>
</feature>
<dbReference type="Gene3D" id="2.60.40.680">
    <property type="match status" value="1"/>
</dbReference>
<feature type="compositionally biased region" description="Low complexity" evidence="1">
    <location>
        <begin position="225"/>
        <end position="234"/>
    </location>
</feature>
<feature type="compositionally biased region" description="Pro residues" evidence="1">
    <location>
        <begin position="174"/>
        <end position="192"/>
    </location>
</feature>
<dbReference type="AlphaFoldDB" id="A0A1H8N0R9"/>
<dbReference type="EMBL" id="FODV01000001">
    <property type="protein sequence ID" value="SEO23106.1"/>
    <property type="molecule type" value="Genomic_DNA"/>
</dbReference>
<keyword evidence="4" id="KW-1185">Reference proteome</keyword>
<feature type="region of interest" description="Disordered" evidence="1">
    <location>
        <begin position="384"/>
        <end position="428"/>
    </location>
</feature>
<sequence>MTRNASLGRLLSVVLVLLVTVGSMQTVGVAVAETTTVGVGETAGVEGGTLDGEPGETATVVVWTDARDVGGYQATVAFDPSVLRVRSVEGTDDFETPVVNVDDEGSVTFNQLREGGVDGPALAELTFEFVGAGGTQTTARLVGSETKLADPTGVELGVDVYGDVTFRVVEPTPTVTPEPTPAPTSTPVPSPTATPEATATPEPTPTRTPVSEPSRPSSGGGGSGSANSGGADASSEPEISVTQRRGGVLVDVQRGSTATSFSVDLPRSVESSGVGVLRLDWETQSATNRYTITVSTFETAESVPELAAAEPLAYVSVTPDGIESTAVDTATVRFVVDEETLTDRDDLTVSLWRYDGSWHRLETTELGDGRYAATTPGFSTFAVAVDPASTPTPTPAPERTPTRESPQSQTPVSASPPEPTPAVAEPGMETPASALDDVANTAVDTSAEPAGAVGGPSAVLVTLVVGLLVTVSALRLLRR</sequence>
<dbReference type="CDD" id="cd08547">
    <property type="entry name" value="Type_II_cohesin"/>
    <property type="match status" value="1"/>
</dbReference>
<organism evidence="3 4">
    <name type="scientific">Halogranum amylolyticum</name>
    <dbReference type="NCBI Taxonomy" id="660520"/>
    <lineage>
        <taxon>Archaea</taxon>
        <taxon>Methanobacteriati</taxon>
        <taxon>Methanobacteriota</taxon>
        <taxon>Stenosarchaea group</taxon>
        <taxon>Halobacteria</taxon>
        <taxon>Halobacteriales</taxon>
        <taxon>Haloferacaceae</taxon>
    </lineage>
</organism>
<accession>A0A1H8N0R9</accession>
<dbReference type="GO" id="GO:0030246">
    <property type="term" value="F:carbohydrate binding"/>
    <property type="evidence" value="ECO:0007669"/>
    <property type="project" value="InterPro"/>
</dbReference>
<reference evidence="4" key="1">
    <citation type="submission" date="2016-10" db="EMBL/GenBank/DDBJ databases">
        <authorList>
            <person name="Varghese N."/>
            <person name="Submissions S."/>
        </authorList>
    </citation>
    <scope>NUCLEOTIDE SEQUENCE [LARGE SCALE GENOMIC DNA]</scope>
    <source>
        <strain evidence="4">CGMCC 1.10121</strain>
    </source>
</reference>
<feature type="compositionally biased region" description="Low complexity" evidence="1">
    <location>
        <begin position="193"/>
        <end position="217"/>
    </location>
</feature>
<feature type="transmembrane region" description="Helical" evidence="2">
    <location>
        <begin position="458"/>
        <end position="477"/>
    </location>
</feature>
<protein>
    <submittedName>
        <fullName evidence="3">PGF-pre-PGF domain-containing protein</fullName>
    </submittedName>
</protein>
<keyword evidence="2" id="KW-1133">Transmembrane helix</keyword>
<dbReference type="Proteomes" id="UP000199126">
    <property type="component" value="Unassembled WGS sequence"/>
</dbReference>
<dbReference type="NCBIfam" id="TIGR04213">
    <property type="entry name" value="PGF_pre_PGF"/>
    <property type="match status" value="1"/>
</dbReference>
<gene>
    <name evidence="3" type="ORF">SAMN04487948_101228</name>
</gene>
<proteinExistence type="predicted"/>